<organism evidence="1 2">
    <name type="scientific">Brassica napus</name>
    <name type="common">Rape</name>
    <dbReference type="NCBI Taxonomy" id="3708"/>
    <lineage>
        <taxon>Eukaryota</taxon>
        <taxon>Viridiplantae</taxon>
        <taxon>Streptophyta</taxon>
        <taxon>Embryophyta</taxon>
        <taxon>Tracheophyta</taxon>
        <taxon>Spermatophyta</taxon>
        <taxon>Magnoliopsida</taxon>
        <taxon>eudicotyledons</taxon>
        <taxon>Gunneridae</taxon>
        <taxon>Pentapetalae</taxon>
        <taxon>rosids</taxon>
        <taxon>malvids</taxon>
        <taxon>Brassicales</taxon>
        <taxon>Brassicaceae</taxon>
        <taxon>Brassiceae</taxon>
        <taxon>Brassica</taxon>
    </lineage>
</organism>
<name>A0A078IN44_BRANA</name>
<proteinExistence type="predicted"/>
<gene>
    <name evidence="1" type="primary">BnaA10g28110D</name>
    <name evidence="1" type="ORF">GSBRNA2T00097566001</name>
</gene>
<protein>
    <submittedName>
        <fullName evidence="1">BnaA10g28110D protein</fullName>
    </submittedName>
</protein>
<evidence type="ECO:0000313" key="1">
    <source>
        <dbReference type="EMBL" id="CDY50834.1"/>
    </source>
</evidence>
<accession>A0A078IN44</accession>
<reference evidence="1 2" key="1">
    <citation type="journal article" date="2014" name="Science">
        <title>Plant genetics. Early allopolyploid evolution in the post-Neolithic Brassica napus oilseed genome.</title>
        <authorList>
            <person name="Chalhoub B."/>
            <person name="Denoeud F."/>
            <person name="Liu S."/>
            <person name="Parkin I.A."/>
            <person name="Tang H."/>
            <person name="Wang X."/>
            <person name="Chiquet J."/>
            <person name="Belcram H."/>
            <person name="Tong C."/>
            <person name="Samans B."/>
            <person name="Correa M."/>
            <person name="Da Silva C."/>
            <person name="Just J."/>
            <person name="Falentin C."/>
            <person name="Koh C.S."/>
            <person name="Le Clainche I."/>
            <person name="Bernard M."/>
            <person name="Bento P."/>
            <person name="Noel B."/>
            <person name="Labadie K."/>
            <person name="Alberti A."/>
            <person name="Charles M."/>
            <person name="Arnaud D."/>
            <person name="Guo H."/>
            <person name="Daviaud C."/>
            <person name="Alamery S."/>
            <person name="Jabbari K."/>
            <person name="Zhao M."/>
            <person name="Edger P.P."/>
            <person name="Chelaifa H."/>
            <person name="Tack D."/>
            <person name="Lassalle G."/>
            <person name="Mestiri I."/>
            <person name="Schnel N."/>
            <person name="Le Paslier M.C."/>
            <person name="Fan G."/>
            <person name="Renault V."/>
            <person name="Bayer P.E."/>
            <person name="Golicz A.A."/>
            <person name="Manoli S."/>
            <person name="Lee T.H."/>
            <person name="Thi V.H."/>
            <person name="Chalabi S."/>
            <person name="Hu Q."/>
            <person name="Fan C."/>
            <person name="Tollenaere R."/>
            <person name="Lu Y."/>
            <person name="Battail C."/>
            <person name="Shen J."/>
            <person name="Sidebottom C.H."/>
            <person name="Wang X."/>
            <person name="Canaguier A."/>
            <person name="Chauveau A."/>
            <person name="Berard A."/>
            <person name="Deniot G."/>
            <person name="Guan M."/>
            <person name="Liu Z."/>
            <person name="Sun F."/>
            <person name="Lim Y.P."/>
            <person name="Lyons E."/>
            <person name="Town C.D."/>
            <person name="Bancroft I."/>
            <person name="Wang X."/>
            <person name="Meng J."/>
            <person name="Ma J."/>
            <person name="Pires J.C."/>
            <person name="King G.J."/>
            <person name="Brunel D."/>
            <person name="Delourme R."/>
            <person name="Renard M."/>
            <person name="Aury J.M."/>
            <person name="Adams K.L."/>
            <person name="Batley J."/>
            <person name="Snowdon R.J."/>
            <person name="Tost J."/>
            <person name="Edwards D."/>
            <person name="Zhou Y."/>
            <person name="Hua W."/>
            <person name="Sharpe A.G."/>
            <person name="Paterson A.H."/>
            <person name="Guan C."/>
            <person name="Wincker P."/>
        </authorList>
    </citation>
    <scope>NUCLEOTIDE SEQUENCE [LARGE SCALE GENOMIC DNA]</scope>
    <source>
        <strain evidence="2">cv. Darmor-bzh</strain>
    </source>
</reference>
<dbReference type="Gramene" id="CDY50834">
    <property type="protein sequence ID" value="CDY50834"/>
    <property type="gene ID" value="GSBRNA2T00097566001"/>
</dbReference>
<dbReference type="STRING" id="3708.A0A078IN44"/>
<dbReference type="Proteomes" id="UP000028999">
    <property type="component" value="Unassembled WGS sequence"/>
</dbReference>
<keyword evidence="2" id="KW-1185">Reference proteome</keyword>
<dbReference type="PaxDb" id="3708-A0A078IN44"/>
<dbReference type="EMBL" id="LK032943">
    <property type="protein sequence ID" value="CDY50834.1"/>
    <property type="molecule type" value="Genomic_DNA"/>
</dbReference>
<evidence type="ECO:0000313" key="2">
    <source>
        <dbReference type="Proteomes" id="UP000028999"/>
    </source>
</evidence>
<dbReference type="AlphaFoldDB" id="A0A078IN44"/>
<sequence length="110" mass="12188">MCGLGVIRDLPMTFQGLDDLTLVDIDAGGSHSTSLTGKGDILKRREHRGLGKLIFSLTKISCISLKEDLIHSHFPIIIFVIRLVEEIMADGYGRNVTPGQPLELFIYFTT</sequence>